<protein>
    <recommendedName>
        <fullName evidence="1">Phospholipid/glycerol acyltransferase domain-containing protein</fullName>
    </recommendedName>
</protein>
<dbReference type="EMBL" id="UOEK01000537">
    <property type="protein sequence ID" value="VAW09228.1"/>
    <property type="molecule type" value="Genomic_DNA"/>
</dbReference>
<accession>A0A3B0SUP3</accession>
<evidence type="ECO:0000259" key="1">
    <source>
        <dbReference type="SMART" id="SM00563"/>
    </source>
</evidence>
<feature type="domain" description="Phospholipid/glycerol acyltransferase" evidence="1">
    <location>
        <begin position="190"/>
        <end position="310"/>
    </location>
</feature>
<sequence>MGDLSNLTKADLLARARSQNVTGRSRMTKAELIQALAVSDVPRIAPAKATLSVRTSAVAKRTAQDREHARQRREVTARRLAAFVDTSKKCKKRQSHYGPCGLPVAVDRDVCVLHGGVDIFDLAIPVTGQLGVATWPTLLRHLMISDYETDAIGLDPIIAEVVQHIVNWLYFDYFRVEVEGIENIPMSGGALLAANHGGAALPYDAAMLALSVANEAPLPRRVRVIGTEIFNMLPTVSHLYRKAGAAYASRADTEHLLGNKRLVGVFPEGAAAFQKPASEAYRLRRFGRGGFVTVAERVGVPIIPVAIVGSDEVHPAVTSSSLLAKMVQMVFPDQRMDRLAIFLNPIPLPVRWYIRILEPLQPDNPGSDPDPLTVLERADLVRDRVQAALDDMLAKRTS</sequence>
<dbReference type="GO" id="GO:0016020">
    <property type="term" value="C:membrane"/>
    <property type="evidence" value="ECO:0007669"/>
    <property type="project" value="TreeGrafter"/>
</dbReference>
<organism evidence="2">
    <name type="scientific">hydrothermal vent metagenome</name>
    <dbReference type="NCBI Taxonomy" id="652676"/>
    <lineage>
        <taxon>unclassified sequences</taxon>
        <taxon>metagenomes</taxon>
        <taxon>ecological metagenomes</taxon>
    </lineage>
</organism>
<dbReference type="AlphaFoldDB" id="A0A3B0SUP3"/>
<name>A0A3B0SUP3_9ZZZZ</name>
<dbReference type="SUPFAM" id="SSF69593">
    <property type="entry name" value="Glycerol-3-phosphate (1)-acyltransferase"/>
    <property type="match status" value="1"/>
</dbReference>
<dbReference type="SMART" id="SM00563">
    <property type="entry name" value="PlsC"/>
    <property type="match status" value="1"/>
</dbReference>
<feature type="non-terminal residue" evidence="2">
    <location>
        <position position="398"/>
    </location>
</feature>
<dbReference type="PANTHER" id="PTHR22753">
    <property type="entry name" value="TRANSMEMBRANE PROTEIN 68"/>
    <property type="match status" value="1"/>
</dbReference>
<proteinExistence type="predicted"/>
<dbReference type="Pfam" id="PF01553">
    <property type="entry name" value="Acyltransferase"/>
    <property type="match status" value="1"/>
</dbReference>
<reference evidence="2" key="1">
    <citation type="submission" date="2018-06" db="EMBL/GenBank/DDBJ databases">
        <authorList>
            <person name="Zhirakovskaya E."/>
        </authorList>
    </citation>
    <scope>NUCLEOTIDE SEQUENCE</scope>
</reference>
<dbReference type="InterPro" id="IPR002123">
    <property type="entry name" value="Plipid/glycerol_acylTrfase"/>
</dbReference>
<dbReference type="CDD" id="cd07987">
    <property type="entry name" value="LPLAT_MGAT-like"/>
    <property type="match status" value="1"/>
</dbReference>
<dbReference type="GO" id="GO:0016746">
    <property type="term" value="F:acyltransferase activity"/>
    <property type="evidence" value="ECO:0007669"/>
    <property type="project" value="InterPro"/>
</dbReference>
<gene>
    <name evidence="2" type="ORF">MNBD_ACTINO02-1611</name>
</gene>
<dbReference type="PANTHER" id="PTHR22753:SF14">
    <property type="entry name" value="MONOACYLGLYCEROL_DIACYLGLYCEROL O-ACYLTRANSFERASE"/>
    <property type="match status" value="1"/>
</dbReference>
<evidence type="ECO:0000313" key="2">
    <source>
        <dbReference type="EMBL" id="VAW09228.1"/>
    </source>
</evidence>